<feature type="compositionally biased region" description="Basic and acidic residues" evidence="1">
    <location>
        <begin position="33"/>
        <end position="45"/>
    </location>
</feature>
<feature type="signal peptide" evidence="2">
    <location>
        <begin position="1"/>
        <end position="25"/>
    </location>
</feature>
<evidence type="ECO:0000256" key="1">
    <source>
        <dbReference type="SAM" id="MobiDB-lite"/>
    </source>
</evidence>
<gene>
    <name evidence="3" type="ORF">QEG99_01085</name>
</gene>
<evidence type="ECO:0008006" key="5">
    <source>
        <dbReference type="Google" id="ProtNLM"/>
    </source>
</evidence>
<dbReference type="PROSITE" id="PS51257">
    <property type="entry name" value="PROKAR_LIPOPROTEIN"/>
    <property type="match status" value="1"/>
</dbReference>
<accession>A0ABY8LUF1</accession>
<dbReference type="EMBL" id="CP122979">
    <property type="protein sequence ID" value="WGI36862.1"/>
    <property type="molecule type" value="Genomic_DNA"/>
</dbReference>
<feature type="region of interest" description="Disordered" evidence="1">
    <location>
        <begin position="201"/>
        <end position="223"/>
    </location>
</feature>
<feature type="compositionally biased region" description="Polar residues" evidence="1">
    <location>
        <begin position="213"/>
        <end position="223"/>
    </location>
</feature>
<keyword evidence="2" id="KW-0732">Signal</keyword>
<organism evidence="3 4">
    <name type="scientific">Mesomycoplasma lagogenitalium</name>
    <dbReference type="NCBI Taxonomy" id="171286"/>
    <lineage>
        <taxon>Bacteria</taxon>
        <taxon>Bacillati</taxon>
        <taxon>Mycoplasmatota</taxon>
        <taxon>Mycoplasmoidales</taxon>
        <taxon>Metamycoplasmataceae</taxon>
        <taxon>Mesomycoplasma</taxon>
    </lineage>
</organism>
<dbReference type="Proteomes" id="UP001179842">
    <property type="component" value="Chromosome"/>
</dbReference>
<sequence length="223" mass="24175">MTNKLKNLLFTLGGTVTTISTLAMAVSCGDTVKKDEKGEKVEDPAKSTTPANPTNPVDNKVYQHNDPVITEIMKSDDISGQPNAKVPEITSSTESYKDWTFNFERSSVTSDSITFDLYVGDKKLADNKSFKLVLVEMEQNGTSAKTNGQTFEVTGTYVEEKTSKFMGRDLTVPAHYSFKVNTTSKQGDFSVLGIKSLSVVDSSSSSSSSSSSETTLTLTQKTV</sequence>
<evidence type="ECO:0000256" key="2">
    <source>
        <dbReference type="SAM" id="SignalP"/>
    </source>
</evidence>
<feature type="compositionally biased region" description="Low complexity" evidence="1">
    <location>
        <begin position="202"/>
        <end position="212"/>
    </location>
</feature>
<proteinExistence type="predicted"/>
<dbReference type="RefSeq" id="WP_280102165.1">
    <property type="nucleotide sequence ID" value="NZ_CP122979.1"/>
</dbReference>
<feature type="chain" id="PRO_5046880975" description="Lipoprotein" evidence="2">
    <location>
        <begin position="26"/>
        <end position="223"/>
    </location>
</feature>
<feature type="compositionally biased region" description="Polar residues" evidence="1">
    <location>
        <begin position="46"/>
        <end position="57"/>
    </location>
</feature>
<keyword evidence="4" id="KW-1185">Reference proteome</keyword>
<reference evidence="3" key="1">
    <citation type="submission" date="2023-04" db="EMBL/GenBank/DDBJ databases">
        <title>Completed genome of Mycoplasma lagogenitalium type strain 12MS.</title>
        <authorList>
            <person name="Spergser J."/>
        </authorList>
    </citation>
    <scope>NUCLEOTIDE SEQUENCE</scope>
    <source>
        <strain evidence="3">12MS</strain>
    </source>
</reference>
<protein>
    <recommendedName>
        <fullName evidence="5">Lipoprotein</fullName>
    </recommendedName>
</protein>
<feature type="region of interest" description="Disordered" evidence="1">
    <location>
        <begin position="33"/>
        <end position="61"/>
    </location>
</feature>
<evidence type="ECO:0000313" key="4">
    <source>
        <dbReference type="Proteomes" id="UP001179842"/>
    </source>
</evidence>
<name>A0ABY8LUF1_9BACT</name>
<evidence type="ECO:0000313" key="3">
    <source>
        <dbReference type="EMBL" id="WGI36862.1"/>
    </source>
</evidence>